<dbReference type="GO" id="GO:0000160">
    <property type="term" value="P:phosphorelay signal transduction system"/>
    <property type="evidence" value="ECO:0007669"/>
    <property type="project" value="InterPro"/>
</dbReference>
<dbReference type="GO" id="GO:0003677">
    <property type="term" value="F:DNA binding"/>
    <property type="evidence" value="ECO:0007669"/>
    <property type="project" value="UniProtKB-KW"/>
</dbReference>
<dbReference type="InterPro" id="IPR058245">
    <property type="entry name" value="NreC/VraR/RcsB-like_REC"/>
</dbReference>
<dbReference type="Proteomes" id="UP001229955">
    <property type="component" value="Chromosome"/>
</dbReference>
<dbReference type="CDD" id="cd06170">
    <property type="entry name" value="LuxR_C_like"/>
    <property type="match status" value="1"/>
</dbReference>
<evidence type="ECO:0000256" key="3">
    <source>
        <dbReference type="PROSITE-ProRule" id="PRU00169"/>
    </source>
</evidence>
<keyword evidence="1 3" id="KW-0597">Phosphoprotein</keyword>
<dbReference type="EMBL" id="CP130612">
    <property type="protein sequence ID" value="WKW12738.1"/>
    <property type="molecule type" value="Genomic_DNA"/>
</dbReference>
<dbReference type="Pfam" id="PF00072">
    <property type="entry name" value="Response_reg"/>
    <property type="match status" value="1"/>
</dbReference>
<dbReference type="PRINTS" id="PR00038">
    <property type="entry name" value="HTHLUXR"/>
</dbReference>
<dbReference type="KEGG" id="pspc:Strain318_002045"/>
<dbReference type="PROSITE" id="PS50043">
    <property type="entry name" value="HTH_LUXR_2"/>
    <property type="match status" value="1"/>
</dbReference>
<reference evidence="7" key="1">
    <citation type="submission" date="2023-07" db="EMBL/GenBank/DDBJ databases">
        <authorList>
            <person name="Haufschild T."/>
            <person name="Kallscheuer N."/>
            <person name="Hammer J."/>
            <person name="Kohn T."/>
            <person name="Kabuu M."/>
            <person name="Jogler M."/>
            <person name="Wohfarth N."/>
            <person name="Heuer A."/>
            <person name="Rohde M."/>
            <person name="van Teeseling M.C.F."/>
            <person name="Jogler C."/>
        </authorList>
    </citation>
    <scope>NUCLEOTIDE SEQUENCE</scope>
    <source>
        <strain evidence="6">Strain 138</strain>
        <strain evidence="7">Strain 318</strain>
    </source>
</reference>
<evidence type="ECO:0000313" key="6">
    <source>
        <dbReference type="EMBL" id="WKW12738.1"/>
    </source>
</evidence>
<dbReference type="SUPFAM" id="SSF46894">
    <property type="entry name" value="C-terminal effector domain of the bipartite response regulators"/>
    <property type="match status" value="1"/>
</dbReference>
<dbReference type="AlphaFoldDB" id="A0AA49Q906"/>
<keyword evidence="2" id="KW-0238">DNA-binding</keyword>
<feature type="domain" description="HTH luxR-type" evidence="4">
    <location>
        <begin position="150"/>
        <end position="215"/>
    </location>
</feature>
<dbReference type="CDD" id="cd17535">
    <property type="entry name" value="REC_NarL-like"/>
    <property type="match status" value="1"/>
</dbReference>
<dbReference type="InterPro" id="IPR016032">
    <property type="entry name" value="Sig_transdc_resp-reg_C-effctor"/>
</dbReference>
<proteinExistence type="predicted"/>
<dbReference type="GO" id="GO:0006355">
    <property type="term" value="P:regulation of DNA-templated transcription"/>
    <property type="evidence" value="ECO:0007669"/>
    <property type="project" value="InterPro"/>
</dbReference>
<accession>A0AA49JW74</accession>
<dbReference type="InterPro" id="IPR000792">
    <property type="entry name" value="Tscrpt_reg_LuxR_C"/>
</dbReference>
<evidence type="ECO:0000256" key="1">
    <source>
        <dbReference type="ARBA" id="ARBA00022553"/>
    </source>
</evidence>
<dbReference type="SUPFAM" id="SSF52172">
    <property type="entry name" value="CheY-like"/>
    <property type="match status" value="1"/>
</dbReference>
<protein>
    <submittedName>
        <fullName evidence="7">Response regulator transcription factor</fullName>
    </submittedName>
</protein>
<keyword evidence="8" id="KW-1185">Reference proteome</keyword>
<gene>
    <name evidence="6" type="ORF">Strain138_002046</name>
    <name evidence="7" type="ORF">Strain318_002045</name>
</gene>
<evidence type="ECO:0000259" key="4">
    <source>
        <dbReference type="PROSITE" id="PS50043"/>
    </source>
</evidence>
<name>A0AA49Q906_9BACT</name>
<evidence type="ECO:0000313" key="8">
    <source>
        <dbReference type="Proteomes" id="UP001229955"/>
    </source>
</evidence>
<dbReference type="InterPro" id="IPR011006">
    <property type="entry name" value="CheY-like_superfamily"/>
</dbReference>
<feature type="domain" description="Response regulatory" evidence="5">
    <location>
        <begin position="7"/>
        <end position="123"/>
    </location>
</feature>
<dbReference type="Gene3D" id="3.40.50.2300">
    <property type="match status" value="1"/>
</dbReference>
<evidence type="ECO:0000259" key="5">
    <source>
        <dbReference type="PROSITE" id="PS50110"/>
    </source>
</evidence>
<dbReference type="SMART" id="SM00421">
    <property type="entry name" value="HTH_LUXR"/>
    <property type="match status" value="1"/>
</dbReference>
<feature type="modified residue" description="4-aspartylphosphate" evidence="3">
    <location>
        <position position="58"/>
    </location>
</feature>
<evidence type="ECO:0000256" key="2">
    <source>
        <dbReference type="ARBA" id="ARBA00023125"/>
    </source>
</evidence>
<organism evidence="7 8">
    <name type="scientific">Pseudogemmatithrix spongiicola</name>
    <dbReference type="NCBI Taxonomy" id="3062599"/>
    <lineage>
        <taxon>Bacteria</taxon>
        <taxon>Pseudomonadati</taxon>
        <taxon>Gemmatimonadota</taxon>
        <taxon>Gemmatimonadia</taxon>
        <taxon>Gemmatimonadales</taxon>
        <taxon>Gemmatimonadaceae</taxon>
        <taxon>Pseudogemmatithrix</taxon>
    </lineage>
</organism>
<dbReference type="RefSeq" id="WP_367885615.1">
    <property type="nucleotide sequence ID" value="NZ_CP130612.1"/>
</dbReference>
<dbReference type="SMART" id="SM00448">
    <property type="entry name" value="REC"/>
    <property type="match status" value="1"/>
</dbReference>
<sequence>MSDDLIRVILADDHSVVRAGLKAVIGAAKDMHVVGEASSGPEAVALAERLKPHVVIMDLSIGEVDGGQATKMLIEKGIPSKVLILTMHPEEEYLVPMLEAGASGFLPKTAPDRELLDAVRTVARGEIYVRAEAARILAKGYQRKDPMHEDRTRYEKLTERERDVLRLTAQGYSAPEIGERLFISPKTVDTYKQRIQDKLGLSHRHEYVQFALRLGLLHA</sequence>
<dbReference type="EMBL" id="CP130613">
    <property type="protein sequence ID" value="WKW15645.1"/>
    <property type="molecule type" value="Genomic_DNA"/>
</dbReference>
<dbReference type="PROSITE" id="PS50110">
    <property type="entry name" value="RESPONSE_REGULATORY"/>
    <property type="match status" value="1"/>
</dbReference>
<dbReference type="InterPro" id="IPR039420">
    <property type="entry name" value="WalR-like"/>
</dbReference>
<accession>A0AA49Q906</accession>
<dbReference type="PANTHER" id="PTHR43214:SF43">
    <property type="entry name" value="TWO-COMPONENT RESPONSE REGULATOR"/>
    <property type="match status" value="1"/>
</dbReference>
<dbReference type="Pfam" id="PF00196">
    <property type="entry name" value="GerE"/>
    <property type="match status" value="1"/>
</dbReference>
<dbReference type="PROSITE" id="PS00622">
    <property type="entry name" value="HTH_LUXR_1"/>
    <property type="match status" value="1"/>
</dbReference>
<evidence type="ECO:0000313" key="7">
    <source>
        <dbReference type="EMBL" id="WKW15645.1"/>
    </source>
</evidence>
<dbReference type="PANTHER" id="PTHR43214">
    <property type="entry name" value="TWO-COMPONENT RESPONSE REGULATOR"/>
    <property type="match status" value="1"/>
</dbReference>
<dbReference type="InterPro" id="IPR001789">
    <property type="entry name" value="Sig_transdc_resp-reg_receiver"/>
</dbReference>